<comment type="caution">
    <text evidence="2">The sequence shown here is derived from an EMBL/GenBank/DDBJ whole genome shotgun (WGS) entry which is preliminary data.</text>
</comment>
<organism evidence="2 3">
    <name type="scientific">Oharaeibacter diazotrophicus</name>
    <dbReference type="NCBI Taxonomy" id="1920512"/>
    <lineage>
        <taxon>Bacteria</taxon>
        <taxon>Pseudomonadati</taxon>
        <taxon>Pseudomonadota</taxon>
        <taxon>Alphaproteobacteria</taxon>
        <taxon>Hyphomicrobiales</taxon>
        <taxon>Pleomorphomonadaceae</taxon>
        <taxon>Oharaeibacter</taxon>
    </lineage>
</organism>
<feature type="signal peptide" evidence="1">
    <location>
        <begin position="1"/>
        <end position="20"/>
    </location>
</feature>
<reference evidence="2 3" key="1">
    <citation type="submission" date="2019-03" db="EMBL/GenBank/DDBJ databases">
        <title>Genomic Encyclopedia of Type Strains, Phase IV (KMG-IV): sequencing the most valuable type-strain genomes for metagenomic binning, comparative biology and taxonomic classification.</title>
        <authorList>
            <person name="Goeker M."/>
        </authorList>
    </citation>
    <scope>NUCLEOTIDE SEQUENCE [LARGE SCALE GENOMIC DNA]</scope>
    <source>
        <strain evidence="2 3">DSM 102969</strain>
    </source>
</reference>
<keyword evidence="3" id="KW-1185">Reference proteome</keyword>
<sequence>MRKVLIVAVMAIVSGQAALAAAPQVAGKLLKVVGSVTVNGAKASGGALAVGDLIGTGKDSSAIVSYQDGCKISIAPNSSVKIGLPSPCALKAGGVAGAAGVAVLGTGAGVSTAAVVGGFAILGAAGGIAALAVNNSSSP</sequence>
<keyword evidence="1" id="KW-0732">Signal</keyword>
<dbReference type="EMBL" id="SNXY01000010">
    <property type="protein sequence ID" value="TDP82307.1"/>
    <property type="molecule type" value="Genomic_DNA"/>
</dbReference>
<dbReference type="AlphaFoldDB" id="A0A4R6R9M1"/>
<name>A0A4R6R9M1_9HYPH</name>
<gene>
    <name evidence="2" type="ORF">EDD54_3574</name>
</gene>
<accession>A0A4R6R9M1</accession>
<protein>
    <submittedName>
        <fullName evidence="2">Uncharacterized protein</fullName>
    </submittedName>
</protein>
<dbReference type="Proteomes" id="UP000294547">
    <property type="component" value="Unassembled WGS sequence"/>
</dbReference>
<evidence type="ECO:0000256" key="1">
    <source>
        <dbReference type="SAM" id="SignalP"/>
    </source>
</evidence>
<feature type="chain" id="PRO_5020254805" evidence="1">
    <location>
        <begin position="21"/>
        <end position="139"/>
    </location>
</feature>
<evidence type="ECO:0000313" key="2">
    <source>
        <dbReference type="EMBL" id="TDP82307.1"/>
    </source>
</evidence>
<evidence type="ECO:0000313" key="3">
    <source>
        <dbReference type="Proteomes" id="UP000294547"/>
    </source>
</evidence>
<proteinExistence type="predicted"/>